<protein>
    <submittedName>
        <fullName evidence="9">2OG-Fe(II) oxygenase superfamily-domain-containing protein</fullName>
    </submittedName>
</protein>
<proteinExistence type="inferred from homology"/>
<dbReference type="Proteomes" id="UP000815325">
    <property type="component" value="Unassembled WGS sequence"/>
</dbReference>
<dbReference type="InterPro" id="IPR027450">
    <property type="entry name" value="AlkB-like"/>
</dbReference>
<dbReference type="SUPFAM" id="SSF51197">
    <property type="entry name" value="Clavaminate synthase-like"/>
    <property type="match status" value="1"/>
</dbReference>
<evidence type="ECO:0000313" key="9">
    <source>
        <dbReference type="EMBL" id="KAF5840212.1"/>
    </source>
</evidence>
<feature type="domain" description="Fe2OG dioxygenase" evidence="8">
    <location>
        <begin position="665"/>
        <end position="774"/>
    </location>
</feature>
<comment type="cofactor">
    <cofactor evidence="1">
        <name>Fe(2+)</name>
        <dbReference type="ChEBI" id="CHEBI:29033"/>
    </cofactor>
</comment>
<evidence type="ECO:0000256" key="7">
    <source>
        <dbReference type="SAM" id="MobiDB-lite"/>
    </source>
</evidence>
<dbReference type="PANTHER" id="PTHR16557:SF2">
    <property type="entry name" value="NUCLEIC ACID DIOXYGENASE ALKBH1"/>
    <property type="match status" value="1"/>
</dbReference>
<sequence>MSDHDKAILSGQLSNILGWDQLILDGVVDTIARSTSKEEVDELVQNFMENNPSAVRAVDTFLAKKKQSQRPQQTQMLQQVPYQRPQIMQQSQQDQQDQQHQQQIRQQQQRHRAAGGAGTQDMKGGKTGAGPSANGAAGGGGGDGKVLGMFKQGGRLKSSGPKAVGVSSRRDDQMLSIVSTLERKVANCLGCGKIFDCRTTSNEVIRFLEGGGTCTFCGRKVALNYRGNGDDEASDTAASQAGPDATSSDQQAGSSTNKDAATAAAIAFKNRLVDYDRNSAKRTAVIDDQSDYFEVDTNTWLSDQERAQMRKQRQLEEEAEAARRSRVAVTIDLLGRRVLVADAAESDGRAASFRTGGDALAAPYDPRAIMFQGDDQPKRPAQSAEEEQAGDVYGPQGTPLLRQQVPEAKHLSAEEAAARAAREVEALRHLRISANPDLAGRPTPSVRPHHQQDGQDKPRPAPKGDKGARGRTRFGPSRLQQDVDDVFNSFGAEIVYEDVEAAIVAAESGQAFDLCPFDGAPQAAPSKLQQRTAASIVSAGPKASHPQQPEVVDPSSLPPGVVLLRGWLSIEEQVEVIRVLRDLGKGPGGFYTPSYGPGQSMHLRMMCLGKHWEPRSHSYEDVRSSHDGAIPPMIPPILHDACVKAAEQCLQVSQREQGVRMPSISPDICLVNYYEKSGRLGLHQDKDESSDSLRQGIPVVSFSIGDTADFVMSRTHDEEPQTLQLCSGDALVFGGPSRMIYHGVPKVYPGTAPAQLLEATGMRAGRINLTFRQL</sequence>
<reference evidence="9" key="1">
    <citation type="submission" date="2017-08" db="EMBL/GenBank/DDBJ databases">
        <authorList>
            <person name="Polle J.E."/>
            <person name="Barry K."/>
            <person name="Cushman J."/>
            <person name="Schmutz J."/>
            <person name="Tran D."/>
            <person name="Hathwaick L.T."/>
            <person name="Yim W.C."/>
            <person name="Jenkins J."/>
            <person name="Mckie-Krisberg Z.M."/>
            <person name="Prochnik S."/>
            <person name="Lindquist E."/>
            <person name="Dockter R.B."/>
            <person name="Adam C."/>
            <person name="Molina H."/>
            <person name="Bunkerborg J."/>
            <person name="Jin E."/>
            <person name="Buchheim M."/>
            <person name="Magnuson J."/>
        </authorList>
    </citation>
    <scope>NUCLEOTIDE SEQUENCE</scope>
    <source>
        <strain evidence="9">CCAP 19/18</strain>
    </source>
</reference>
<accession>A0ABQ7H055</accession>
<dbReference type="PANTHER" id="PTHR16557">
    <property type="entry name" value="ALKYLATED DNA REPAIR PROTEIN ALKB-RELATED"/>
    <property type="match status" value="1"/>
</dbReference>
<dbReference type="Pfam" id="PF23134">
    <property type="entry name" value="TRIP4_3rd"/>
    <property type="match status" value="1"/>
</dbReference>
<comment type="caution">
    <text evidence="9">The sequence shown here is derived from an EMBL/GenBank/DDBJ whole genome shotgun (WGS) entry which is preliminary data.</text>
</comment>
<dbReference type="InterPro" id="IPR004574">
    <property type="entry name" value="Alkb"/>
</dbReference>
<dbReference type="EMBL" id="MU069520">
    <property type="protein sequence ID" value="KAF5840212.1"/>
    <property type="molecule type" value="Genomic_DNA"/>
</dbReference>
<feature type="compositionally biased region" description="Gly residues" evidence="7">
    <location>
        <begin position="136"/>
        <end position="145"/>
    </location>
</feature>
<name>A0ABQ7H055_DUNSA</name>
<feature type="region of interest" description="Disordered" evidence="7">
    <location>
        <begin position="370"/>
        <end position="399"/>
    </location>
</feature>
<organism evidence="9 10">
    <name type="scientific">Dunaliella salina</name>
    <name type="common">Green alga</name>
    <name type="synonym">Protococcus salinus</name>
    <dbReference type="NCBI Taxonomy" id="3046"/>
    <lineage>
        <taxon>Eukaryota</taxon>
        <taxon>Viridiplantae</taxon>
        <taxon>Chlorophyta</taxon>
        <taxon>core chlorophytes</taxon>
        <taxon>Chlorophyceae</taxon>
        <taxon>CS clade</taxon>
        <taxon>Chlamydomonadales</taxon>
        <taxon>Dunaliellaceae</taxon>
        <taxon>Dunaliella</taxon>
    </lineage>
</organism>
<evidence type="ECO:0000256" key="4">
    <source>
        <dbReference type="ARBA" id="ARBA00022964"/>
    </source>
</evidence>
<evidence type="ECO:0000256" key="2">
    <source>
        <dbReference type="ARBA" id="ARBA00007879"/>
    </source>
</evidence>
<evidence type="ECO:0000256" key="5">
    <source>
        <dbReference type="ARBA" id="ARBA00023002"/>
    </source>
</evidence>
<dbReference type="Gene3D" id="2.60.120.590">
    <property type="entry name" value="Alpha-ketoglutarate-dependent dioxygenase AlkB-like"/>
    <property type="match status" value="1"/>
</dbReference>
<keyword evidence="10" id="KW-1185">Reference proteome</keyword>
<dbReference type="InterPro" id="IPR005123">
    <property type="entry name" value="Oxoglu/Fe-dep_dioxygenase_dom"/>
</dbReference>
<evidence type="ECO:0000313" key="10">
    <source>
        <dbReference type="Proteomes" id="UP000815325"/>
    </source>
</evidence>
<feature type="region of interest" description="Disordered" evidence="7">
    <location>
        <begin position="229"/>
        <end position="257"/>
    </location>
</feature>
<evidence type="ECO:0000259" key="8">
    <source>
        <dbReference type="PROSITE" id="PS51471"/>
    </source>
</evidence>
<keyword evidence="4" id="KW-0223">Dioxygenase</keyword>
<feature type="compositionally biased region" description="Polar residues" evidence="7">
    <location>
        <begin position="245"/>
        <end position="257"/>
    </location>
</feature>
<keyword evidence="3" id="KW-0479">Metal-binding</keyword>
<comment type="similarity">
    <text evidence="2">Belongs to the alkB family.</text>
</comment>
<dbReference type="InterPro" id="IPR037151">
    <property type="entry name" value="AlkB-like_sf"/>
</dbReference>
<dbReference type="Pfam" id="PF13532">
    <property type="entry name" value="2OG-FeII_Oxy_2"/>
    <property type="match status" value="1"/>
</dbReference>
<dbReference type="PROSITE" id="PS51471">
    <property type="entry name" value="FE2OG_OXY"/>
    <property type="match status" value="1"/>
</dbReference>
<feature type="compositionally biased region" description="Polar residues" evidence="7">
    <location>
        <begin position="69"/>
        <end position="81"/>
    </location>
</feature>
<keyword evidence="5" id="KW-0560">Oxidoreductase</keyword>
<keyword evidence="6" id="KW-0408">Iron</keyword>
<evidence type="ECO:0000256" key="6">
    <source>
        <dbReference type="ARBA" id="ARBA00023004"/>
    </source>
</evidence>
<feature type="compositionally biased region" description="Basic and acidic residues" evidence="7">
    <location>
        <begin position="450"/>
        <end position="468"/>
    </location>
</feature>
<dbReference type="InterPro" id="IPR056993">
    <property type="entry name" value="TRIP4_3rd_dom"/>
</dbReference>
<feature type="region of interest" description="Disordered" evidence="7">
    <location>
        <begin position="64"/>
        <end position="168"/>
    </location>
</feature>
<gene>
    <name evidence="9" type="ORF">DUNSADRAFT_17429</name>
</gene>
<feature type="compositionally biased region" description="Low complexity" evidence="7">
    <location>
        <begin position="83"/>
        <end position="107"/>
    </location>
</feature>
<feature type="region of interest" description="Disordered" evidence="7">
    <location>
        <begin position="433"/>
        <end position="480"/>
    </location>
</feature>
<evidence type="ECO:0000256" key="3">
    <source>
        <dbReference type="ARBA" id="ARBA00022723"/>
    </source>
</evidence>
<evidence type="ECO:0000256" key="1">
    <source>
        <dbReference type="ARBA" id="ARBA00001954"/>
    </source>
</evidence>